<reference evidence="1" key="1">
    <citation type="submission" date="2014-09" db="EMBL/GenBank/DDBJ databases">
        <authorList>
            <person name="Magalhaes I.L.F."/>
            <person name="Oliveira U."/>
            <person name="Santos F.R."/>
            <person name="Vidigal T.H.D.A."/>
            <person name="Brescovit A.D."/>
            <person name="Santos A.J."/>
        </authorList>
    </citation>
    <scope>NUCLEOTIDE SEQUENCE</scope>
    <source>
        <tissue evidence="1">Shoot tissue taken approximately 20 cm above the soil surface</tissue>
    </source>
</reference>
<dbReference type="EMBL" id="GBRH01238103">
    <property type="protein sequence ID" value="JAD59792.1"/>
    <property type="molecule type" value="Transcribed_RNA"/>
</dbReference>
<accession>A0A0A9BKI2</accession>
<name>A0A0A9BKI2_ARUDO</name>
<sequence>MCSSWKCSYFSPAKNAHAFLT</sequence>
<protein>
    <submittedName>
        <fullName evidence="1">Uncharacterized protein</fullName>
    </submittedName>
</protein>
<dbReference type="AlphaFoldDB" id="A0A0A9BKI2"/>
<organism evidence="1">
    <name type="scientific">Arundo donax</name>
    <name type="common">Giant reed</name>
    <name type="synonym">Donax arundinaceus</name>
    <dbReference type="NCBI Taxonomy" id="35708"/>
    <lineage>
        <taxon>Eukaryota</taxon>
        <taxon>Viridiplantae</taxon>
        <taxon>Streptophyta</taxon>
        <taxon>Embryophyta</taxon>
        <taxon>Tracheophyta</taxon>
        <taxon>Spermatophyta</taxon>
        <taxon>Magnoliopsida</taxon>
        <taxon>Liliopsida</taxon>
        <taxon>Poales</taxon>
        <taxon>Poaceae</taxon>
        <taxon>PACMAD clade</taxon>
        <taxon>Arundinoideae</taxon>
        <taxon>Arundineae</taxon>
        <taxon>Arundo</taxon>
    </lineage>
</organism>
<evidence type="ECO:0000313" key="1">
    <source>
        <dbReference type="EMBL" id="JAD59792.1"/>
    </source>
</evidence>
<proteinExistence type="predicted"/>
<reference evidence="1" key="2">
    <citation type="journal article" date="2015" name="Data Brief">
        <title>Shoot transcriptome of the giant reed, Arundo donax.</title>
        <authorList>
            <person name="Barrero R.A."/>
            <person name="Guerrero F.D."/>
            <person name="Moolhuijzen P."/>
            <person name="Goolsby J.A."/>
            <person name="Tidwell J."/>
            <person name="Bellgard S.E."/>
            <person name="Bellgard M.I."/>
        </authorList>
    </citation>
    <scope>NUCLEOTIDE SEQUENCE</scope>
    <source>
        <tissue evidence="1">Shoot tissue taken approximately 20 cm above the soil surface</tissue>
    </source>
</reference>